<name>A0A9W8Y933_9PLEO</name>
<accession>A0A9W8Y933</accession>
<feature type="region of interest" description="Disordered" evidence="1">
    <location>
        <begin position="114"/>
        <end position="149"/>
    </location>
</feature>
<dbReference type="PANTHER" id="PTHR33112:SF16">
    <property type="entry name" value="HETEROKARYON INCOMPATIBILITY DOMAIN-CONTAINING PROTEIN"/>
    <property type="match status" value="1"/>
</dbReference>
<proteinExistence type="predicted"/>
<dbReference type="OrthoDB" id="2958217at2759"/>
<reference evidence="2" key="1">
    <citation type="submission" date="2022-10" db="EMBL/GenBank/DDBJ databases">
        <title>Tapping the CABI collections for fungal endophytes: first genome assemblies for Collariella, Neodidymelliopsis, Ascochyta clinopodiicola, Didymella pomorum, Didymosphaeria variabile, Neocosmospora piperis and Neocucurbitaria cava.</title>
        <authorList>
            <person name="Hill R."/>
        </authorList>
    </citation>
    <scope>NUCLEOTIDE SEQUENCE</scope>
    <source>
        <strain evidence="2">IMI 356814</strain>
    </source>
</reference>
<organism evidence="2 3">
    <name type="scientific">Neocucurbitaria cava</name>
    <dbReference type="NCBI Taxonomy" id="798079"/>
    <lineage>
        <taxon>Eukaryota</taxon>
        <taxon>Fungi</taxon>
        <taxon>Dikarya</taxon>
        <taxon>Ascomycota</taxon>
        <taxon>Pezizomycotina</taxon>
        <taxon>Dothideomycetes</taxon>
        <taxon>Pleosporomycetidae</taxon>
        <taxon>Pleosporales</taxon>
        <taxon>Pleosporineae</taxon>
        <taxon>Cucurbitariaceae</taxon>
        <taxon>Neocucurbitaria</taxon>
    </lineage>
</organism>
<protein>
    <recommendedName>
        <fullName evidence="4">Heterokaryon incompatibility domain-containing protein</fullName>
    </recommendedName>
</protein>
<gene>
    <name evidence="2" type="ORF">N0V83_006197</name>
</gene>
<evidence type="ECO:0000313" key="3">
    <source>
        <dbReference type="Proteomes" id="UP001140560"/>
    </source>
</evidence>
<evidence type="ECO:0008006" key="4">
    <source>
        <dbReference type="Google" id="ProtNLM"/>
    </source>
</evidence>
<comment type="caution">
    <text evidence="2">The sequence shown here is derived from an EMBL/GenBank/DDBJ whole genome shotgun (WGS) entry which is preliminary data.</text>
</comment>
<evidence type="ECO:0000256" key="1">
    <source>
        <dbReference type="SAM" id="MobiDB-lite"/>
    </source>
</evidence>
<dbReference type="PANTHER" id="PTHR33112">
    <property type="entry name" value="DOMAIN PROTEIN, PUTATIVE-RELATED"/>
    <property type="match status" value="1"/>
</dbReference>
<keyword evidence="3" id="KW-1185">Reference proteome</keyword>
<dbReference type="Proteomes" id="UP001140560">
    <property type="component" value="Unassembled WGS sequence"/>
</dbReference>
<sequence>MSEDGFLDYLLQDRMFSIQIPHYHGQHRGEDAVSDSEPQHILARYMETADSLRFEADVEGSTWNSRGWTLQERHLARRIVHFSRTQIFWECRRGIESECGQRIIRLPFSITPAYGPEDSPDEESSENTSSQCASDKTSRSDEIGSSSSDSAYVDEDELIATRTRLYLWWFQVLGDYSRRNLTYASDKLPAISGLARELNTNHLEITQSEDQYLAGLWLGALADCLLWTPEDSSAMTDPGISRAPSWSWARYDGPTMPTRAGSPNLDPESDKIEYISHEVGLDSSNAYGSITHARLSIRAGLHEVLIVQPSIQQRDEVNRYDIYLRSDRSKIAVATLDRAEAYETNDTSGLFAMQVKVQLPQDDGPARDLYYSGLVLQLVGGEEQVLERVGVFILDEDHLNVFASAEKRIVTLV</sequence>
<dbReference type="EMBL" id="JAPEUY010000010">
    <property type="protein sequence ID" value="KAJ4369113.1"/>
    <property type="molecule type" value="Genomic_DNA"/>
</dbReference>
<evidence type="ECO:0000313" key="2">
    <source>
        <dbReference type="EMBL" id="KAJ4369113.1"/>
    </source>
</evidence>
<dbReference type="AlphaFoldDB" id="A0A9W8Y933"/>